<feature type="compositionally biased region" description="Basic and acidic residues" evidence="1">
    <location>
        <begin position="11"/>
        <end position="23"/>
    </location>
</feature>
<feature type="compositionally biased region" description="Pro residues" evidence="1">
    <location>
        <begin position="101"/>
        <end position="117"/>
    </location>
</feature>
<reference evidence="2" key="1">
    <citation type="journal article" date="2010" name="Science">
        <title>Plasticity of animal genome architecture unmasked by rapid evolution of a pelagic tunicate.</title>
        <authorList>
            <person name="Denoeud F."/>
            <person name="Henriet S."/>
            <person name="Mungpakdee S."/>
            <person name="Aury J.M."/>
            <person name="Da Silva C."/>
            <person name="Brinkmann H."/>
            <person name="Mikhaleva J."/>
            <person name="Olsen L.C."/>
            <person name="Jubin C."/>
            <person name="Canestro C."/>
            <person name="Bouquet J.M."/>
            <person name="Danks G."/>
            <person name="Poulain J."/>
            <person name="Campsteijn C."/>
            <person name="Adamski M."/>
            <person name="Cross I."/>
            <person name="Yadetie F."/>
            <person name="Muffato M."/>
            <person name="Louis A."/>
            <person name="Butcher S."/>
            <person name="Tsagkogeorga G."/>
            <person name="Konrad A."/>
            <person name="Singh S."/>
            <person name="Jensen M.F."/>
            <person name="Cong E.H."/>
            <person name="Eikeseth-Otteraa H."/>
            <person name="Noel B."/>
            <person name="Anthouard V."/>
            <person name="Porcel B.M."/>
            <person name="Kachouri-Lafond R."/>
            <person name="Nishino A."/>
            <person name="Ugolini M."/>
            <person name="Chourrout P."/>
            <person name="Nishida H."/>
            <person name="Aasland R."/>
            <person name="Huzurbazar S."/>
            <person name="Westhof E."/>
            <person name="Delsuc F."/>
            <person name="Lehrach H."/>
            <person name="Reinhardt R."/>
            <person name="Weissenbach J."/>
            <person name="Roy S.W."/>
            <person name="Artiguenave F."/>
            <person name="Postlethwait J.H."/>
            <person name="Manak J.R."/>
            <person name="Thompson E.M."/>
            <person name="Jaillon O."/>
            <person name="Du Pasquier L."/>
            <person name="Boudinot P."/>
            <person name="Liberles D.A."/>
            <person name="Volff J.N."/>
            <person name="Philippe H."/>
            <person name="Lenhard B."/>
            <person name="Roest Crollius H."/>
            <person name="Wincker P."/>
            <person name="Chourrout D."/>
        </authorList>
    </citation>
    <scope>NUCLEOTIDE SEQUENCE [LARGE SCALE GENOMIC DNA]</scope>
</reference>
<sequence length="165" mass="19278">PKPKKTGYSDLYEKRKPSSDIDFKNVVPPLNLNQENKFGQNDFPHPLLPNHPQVNRHYPPGFPSEQHNMSIPNYNTIPQGTHHNNYNATTYHPSPLNYQQPYPPPNYYPFAPVPPRPGQQGPAYMSDPMSSYRASQREADKNLHQGRSTYRPERQHQQQRQKHHY</sequence>
<evidence type="ECO:0000313" key="2">
    <source>
        <dbReference type="EMBL" id="CBY41369.1"/>
    </source>
</evidence>
<feature type="region of interest" description="Disordered" evidence="1">
    <location>
        <begin position="1"/>
        <end position="24"/>
    </location>
</feature>
<organism evidence="2">
    <name type="scientific">Oikopleura dioica</name>
    <name type="common">Tunicate</name>
    <dbReference type="NCBI Taxonomy" id="34765"/>
    <lineage>
        <taxon>Eukaryota</taxon>
        <taxon>Metazoa</taxon>
        <taxon>Chordata</taxon>
        <taxon>Tunicata</taxon>
        <taxon>Appendicularia</taxon>
        <taxon>Copelata</taxon>
        <taxon>Oikopleuridae</taxon>
        <taxon>Oikopleura</taxon>
    </lineage>
</organism>
<protein>
    <submittedName>
        <fullName evidence="2">Uncharacterized protein</fullName>
    </submittedName>
</protein>
<dbReference type="Proteomes" id="UP000011014">
    <property type="component" value="Unassembled WGS sequence"/>
</dbReference>
<accession>E4Z0Z1</accession>
<feature type="compositionally biased region" description="Polar residues" evidence="1">
    <location>
        <begin position="65"/>
        <end position="92"/>
    </location>
</feature>
<dbReference type="EMBL" id="FN656405">
    <property type="protein sequence ID" value="CBY41369.1"/>
    <property type="molecule type" value="Genomic_DNA"/>
</dbReference>
<evidence type="ECO:0000256" key="1">
    <source>
        <dbReference type="SAM" id="MobiDB-lite"/>
    </source>
</evidence>
<feature type="non-terminal residue" evidence="2">
    <location>
        <position position="1"/>
    </location>
</feature>
<name>E4Z0Z1_OIKDI</name>
<feature type="region of interest" description="Disordered" evidence="1">
    <location>
        <begin position="63"/>
        <end position="165"/>
    </location>
</feature>
<gene>
    <name evidence="2" type="ORF">GSOID_T00023436001</name>
</gene>
<proteinExistence type="predicted"/>
<dbReference type="AlphaFoldDB" id="E4Z0Z1"/>